<organism evidence="4">
    <name type="scientific">Chaetoceros debilis</name>
    <dbReference type="NCBI Taxonomy" id="122233"/>
    <lineage>
        <taxon>Eukaryota</taxon>
        <taxon>Sar</taxon>
        <taxon>Stramenopiles</taxon>
        <taxon>Ochrophyta</taxon>
        <taxon>Bacillariophyta</taxon>
        <taxon>Coscinodiscophyceae</taxon>
        <taxon>Chaetocerotophycidae</taxon>
        <taxon>Chaetocerotales</taxon>
        <taxon>Chaetocerotaceae</taxon>
        <taxon>Chaetoceros</taxon>
    </lineage>
</organism>
<evidence type="ECO:0000313" key="4">
    <source>
        <dbReference type="EMBL" id="CAE0462614.1"/>
    </source>
</evidence>
<dbReference type="GO" id="GO:0004722">
    <property type="term" value="F:protein serine/threonine phosphatase activity"/>
    <property type="evidence" value="ECO:0007669"/>
    <property type="project" value="InterPro"/>
</dbReference>
<dbReference type="PROSITE" id="PS51746">
    <property type="entry name" value="PPM_2"/>
    <property type="match status" value="1"/>
</dbReference>
<dbReference type="PANTHER" id="PTHR47992">
    <property type="entry name" value="PROTEIN PHOSPHATASE"/>
    <property type="match status" value="1"/>
</dbReference>
<protein>
    <recommendedName>
        <fullName evidence="3">PPM-type phosphatase domain-containing protein</fullName>
    </recommendedName>
</protein>
<sequence>MPNNYSKFFHLQFILLGMPLGFNLCTEINAKHVLLLPTRKEGKTFRWRKEGENTNVRLHKEHHQQWKIIRGGAMGYEFIIASESETNDNASNKHESTQNTTKPAADEKSVEIDSSASTSASSSVSPTSINKLSEQKEKRKEKSNSETKSKSKGDRHKYPLSICSIQGKRAYMEDEYYTNTDGSFVAVMDGHGGSAVSRYIRQNLYARYLQAKTACMNDVESKIMNDDNDNDNDSNAVYPQISASESEQESNLGMSDDPDGKVDVIDTSISKLTRVLSEVDYSPEDELGNASLSRTTKKMLNKKLLSDAGNSGAAILPVPSMSSSASIGTNTPTLHMRIKALTSAFEKIDSEVQKISHWSFQGSTAVAVLLCKVQDGENCIRNVVISANVGDSRAVLCRAGKAIDLTRDHKPNDPIEKARIESLGGKVNWFGPKDKEGKPILKNKDGCRRTLTGVYRINRNLALSRAIGDRSERPLVSSQVEIEHVELDKERDEFIILASDGLWDVWESQEVIYFCRRVLHKFRDTEDGEAVERVKRKLSKLLVREALKRGSMDNITAVIVWLRL</sequence>
<feature type="signal peptide" evidence="2">
    <location>
        <begin position="1"/>
        <end position="25"/>
    </location>
</feature>
<feature type="compositionally biased region" description="Low complexity" evidence="1">
    <location>
        <begin position="114"/>
        <end position="132"/>
    </location>
</feature>
<dbReference type="Pfam" id="PF00481">
    <property type="entry name" value="PP2C"/>
    <property type="match status" value="1"/>
</dbReference>
<dbReference type="SUPFAM" id="SSF81606">
    <property type="entry name" value="PP2C-like"/>
    <property type="match status" value="1"/>
</dbReference>
<dbReference type="AlphaFoldDB" id="A0A7S3Q1U6"/>
<keyword evidence="2" id="KW-0732">Signal</keyword>
<proteinExistence type="predicted"/>
<dbReference type="InterPro" id="IPR015655">
    <property type="entry name" value="PP2C"/>
</dbReference>
<evidence type="ECO:0000256" key="2">
    <source>
        <dbReference type="SAM" id="SignalP"/>
    </source>
</evidence>
<feature type="chain" id="PRO_5030706060" description="PPM-type phosphatase domain-containing protein" evidence="2">
    <location>
        <begin position="26"/>
        <end position="564"/>
    </location>
</feature>
<dbReference type="CDD" id="cd00143">
    <property type="entry name" value="PP2Cc"/>
    <property type="match status" value="1"/>
</dbReference>
<feature type="region of interest" description="Disordered" evidence="1">
    <location>
        <begin position="87"/>
        <end position="159"/>
    </location>
</feature>
<dbReference type="InterPro" id="IPR001932">
    <property type="entry name" value="PPM-type_phosphatase-like_dom"/>
</dbReference>
<dbReference type="EMBL" id="HBIO01009658">
    <property type="protein sequence ID" value="CAE0462614.1"/>
    <property type="molecule type" value="Transcribed_RNA"/>
</dbReference>
<feature type="compositionally biased region" description="Basic and acidic residues" evidence="1">
    <location>
        <begin position="133"/>
        <end position="152"/>
    </location>
</feature>
<dbReference type="Gene3D" id="3.60.40.10">
    <property type="entry name" value="PPM-type phosphatase domain"/>
    <property type="match status" value="1"/>
</dbReference>
<dbReference type="InterPro" id="IPR036457">
    <property type="entry name" value="PPM-type-like_dom_sf"/>
</dbReference>
<gene>
    <name evidence="4" type="ORF">CDEB00056_LOCUS7455</name>
</gene>
<name>A0A7S3Q1U6_9STRA</name>
<evidence type="ECO:0000259" key="3">
    <source>
        <dbReference type="PROSITE" id="PS51746"/>
    </source>
</evidence>
<feature type="domain" description="PPM-type phosphatase" evidence="3">
    <location>
        <begin position="159"/>
        <end position="562"/>
    </location>
</feature>
<dbReference type="SMART" id="SM00332">
    <property type="entry name" value="PP2Cc"/>
    <property type="match status" value="1"/>
</dbReference>
<reference evidence="4" key="1">
    <citation type="submission" date="2021-01" db="EMBL/GenBank/DDBJ databases">
        <authorList>
            <person name="Corre E."/>
            <person name="Pelletier E."/>
            <person name="Niang G."/>
            <person name="Scheremetjew M."/>
            <person name="Finn R."/>
            <person name="Kale V."/>
            <person name="Holt S."/>
            <person name="Cochrane G."/>
            <person name="Meng A."/>
            <person name="Brown T."/>
            <person name="Cohen L."/>
        </authorList>
    </citation>
    <scope>NUCLEOTIDE SEQUENCE</scope>
    <source>
        <strain evidence="4">MM31A-1</strain>
    </source>
</reference>
<accession>A0A7S3Q1U6</accession>
<evidence type="ECO:0000256" key="1">
    <source>
        <dbReference type="SAM" id="MobiDB-lite"/>
    </source>
</evidence>